<evidence type="ECO:0000313" key="2">
    <source>
        <dbReference type="Proteomes" id="UP000745859"/>
    </source>
</evidence>
<dbReference type="EMBL" id="JAASQL010000001">
    <property type="protein sequence ID" value="NIJ44887.1"/>
    <property type="molecule type" value="Genomic_DNA"/>
</dbReference>
<proteinExistence type="predicted"/>
<comment type="caution">
    <text evidence="1">The sequence shown here is derived from an EMBL/GenBank/DDBJ whole genome shotgun (WGS) entry which is preliminary data.</text>
</comment>
<evidence type="ECO:0000313" key="1">
    <source>
        <dbReference type="EMBL" id="NIJ44887.1"/>
    </source>
</evidence>
<organism evidence="1 2">
    <name type="scientific">Wenyingzhuangia heitensis</name>
    <dbReference type="NCBI Taxonomy" id="1487859"/>
    <lineage>
        <taxon>Bacteria</taxon>
        <taxon>Pseudomonadati</taxon>
        <taxon>Bacteroidota</taxon>
        <taxon>Flavobacteriia</taxon>
        <taxon>Flavobacteriales</taxon>
        <taxon>Flavobacteriaceae</taxon>
        <taxon>Wenyingzhuangia</taxon>
    </lineage>
</organism>
<name>A0ABX0U7Q7_9FLAO</name>
<dbReference type="RefSeq" id="WP_167185727.1">
    <property type="nucleotide sequence ID" value="NZ_JAASQL010000001.1"/>
</dbReference>
<reference evidence="1 2" key="1">
    <citation type="submission" date="2020-03" db="EMBL/GenBank/DDBJ databases">
        <title>Genomic Encyclopedia of Type Strains, Phase IV (KMG-IV): sequencing the most valuable type-strain genomes for metagenomic binning, comparative biology and taxonomic classification.</title>
        <authorList>
            <person name="Goeker M."/>
        </authorList>
    </citation>
    <scope>NUCLEOTIDE SEQUENCE [LARGE SCALE GENOMIC DNA]</scope>
    <source>
        <strain evidence="1 2">DSM 101599</strain>
    </source>
</reference>
<sequence>MTQKNLLLFLFLTPILWCFSEIKKDFNSRDIFKKTSLDSIVPLSKFDFNYIKLKTKKLRKQVSVNEKPCNENTKITKEFIATYLSSQKTVIGDYEYLNPTNYDGFCLKQHKEFKNYNLFTFTYDNGTCCRTLYVATVQKKSLEIINIGVLAFSGSENGWLGDKYGKWIGENVLDMVTVSYYDDDFVEDNNNSRVDTTWSVININQQGILKENNYKRVRYLEGRKME</sequence>
<keyword evidence="2" id="KW-1185">Reference proteome</keyword>
<dbReference type="Proteomes" id="UP000745859">
    <property type="component" value="Unassembled WGS sequence"/>
</dbReference>
<gene>
    <name evidence="1" type="ORF">FHR24_001326</name>
</gene>
<accession>A0ABX0U7Q7</accession>
<protein>
    <submittedName>
        <fullName evidence="1">Uncharacterized protein</fullName>
    </submittedName>
</protein>